<proteinExistence type="predicted"/>
<evidence type="ECO:0000259" key="2">
    <source>
        <dbReference type="PROSITE" id="PS51462"/>
    </source>
</evidence>
<keyword evidence="1" id="KW-0378">Hydrolase</keyword>
<dbReference type="InterPro" id="IPR000086">
    <property type="entry name" value="NUDIX_hydrolase_dom"/>
</dbReference>
<organism evidence="3 4">
    <name type="scientific">Malonomonas rubra DSM 5091</name>
    <dbReference type="NCBI Taxonomy" id="1122189"/>
    <lineage>
        <taxon>Bacteria</taxon>
        <taxon>Pseudomonadati</taxon>
        <taxon>Thermodesulfobacteriota</taxon>
        <taxon>Desulfuromonadia</taxon>
        <taxon>Desulfuromonadales</taxon>
        <taxon>Geopsychrobacteraceae</taxon>
        <taxon>Malonomonas</taxon>
    </lineage>
</organism>
<dbReference type="STRING" id="1122189.SAMN02745165_01394"/>
<accession>A0A1M6G3P9</accession>
<dbReference type="EMBL" id="FQZT01000004">
    <property type="protein sequence ID" value="SHJ04579.1"/>
    <property type="molecule type" value="Genomic_DNA"/>
</dbReference>
<dbReference type="PROSITE" id="PS00893">
    <property type="entry name" value="NUDIX_BOX"/>
    <property type="match status" value="1"/>
</dbReference>
<dbReference type="Gene3D" id="3.90.79.10">
    <property type="entry name" value="Nucleoside Triphosphate Pyrophosphohydrolase"/>
    <property type="match status" value="1"/>
</dbReference>
<dbReference type="Gene3D" id="2.20.70.10">
    <property type="match status" value="1"/>
</dbReference>
<evidence type="ECO:0000256" key="1">
    <source>
        <dbReference type="ARBA" id="ARBA00022801"/>
    </source>
</evidence>
<dbReference type="InterPro" id="IPR015797">
    <property type="entry name" value="NUDIX_hydrolase-like_dom_sf"/>
</dbReference>
<dbReference type="AlphaFoldDB" id="A0A1M6G3P9"/>
<dbReference type="PROSITE" id="PS51462">
    <property type="entry name" value="NUDIX"/>
    <property type="match status" value="1"/>
</dbReference>
<dbReference type="InterPro" id="IPR020084">
    <property type="entry name" value="NUDIX_hydrolase_CS"/>
</dbReference>
<evidence type="ECO:0000313" key="4">
    <source>
        <dbReference type="Proteomes" id="UP000184171"/>
    </source>
</evidence>
<name>A0A1M6G3P9_MALRU</name>
<dbReference type="CDD" id="cd04678">
    <property type="entry name" value="NUDIX_MTH2_Nudt15"/>
    <property type="match status" value="1"/>
</dbReference>
<dbReference type="SUPFAM" id="SSF55811">
    <property type="entry name" value="Nudix"/>
    <property type="match status" value="1"/>
</dbReference>
<gene>
    <name evidence="3" type="ORF">SAMN02745165_01394</name>
</gene>
<dbReference type="RefSeq" id="WP_208610135.1">
    <property type="nucleotide sequence ID" value="NZ_FQZT01000004.1"/>
</dbReference>
<dbReference type="PANTHER" id="PTHR43222">
    <property type="entry name" value="NUDIX HYDROLASE 23"/>
    <property type="match status" value="1"/>
</dbReference>
<dbReference type="PANTHER" id="PTHR43222:SF9">
    <property type="entry name" value="8-OXO-(D)GTP PHOSPHATASE"/>
    <property type="match status" value="1"/>
</dbReference>
<dbReference type="Proteomes" id="UP000184171">
    <property type="component" value="Unassembled WGS sequence"/>
</dbReference>
<dbReference type="GO" id="GO:0016787">
    <property type="term" value="F:hydrolase activity"/>
    <property type="evidence" value="ECO:0007669"/>
    <property type="project" value="UniProtKB-KW"/>
</dbReference>
<reference evidence="3 4" key="1">
    <citation type="submission" date="2016-11" db="EMBL/GenBank/DDBJ databases">
        <authorList>
            <person name="Jaros S."/>
            <person name="Januszkiewicz K."/>
            <person name="Wedrychowicz H."/>
        </authorList>
    </citation>
    <scope>NUCLEOTIDE SEQUENCE [LARGE SCALE GENOMIC DNA]</scope>
    <source>
        <strain evidence="3 4">DSM 5091</strain>
    </source>
</reference>
<dbReference type="Pfam" id="PF00293">
    <property type="entry name" value="NUDIX"/>
    <property type="match status" value="1"/>
</dbReference>
<keyword evidence="4" id="KW-1185">Reference proteome</keyword>
<sequence>MEFNYCPCCGGRITHKEFDTLIRHYCEQCERIHYRNPIVGVAIIIMQAGKILLARRNNSYAGKWCIPCGYVEWDEDVRNAAIREFAEETGLEATIDRVFNVHSNFHDKGSQTVGIWFLGQMVGGEIKAGSDVDEVAWFDLDDPPEMAFPTDCLILNELKDSL</sequence>
<evidence type="ECO:0000313" key="3">
    <source>
        <dbReference type="EMBL" id="SHJ04579.1"/>
    </source>
</evidence>
<feature type="domain" description="Nudix hydrolase" evidence="2">
    <location>
        <begin position="34"/>
        <end position="160"/>
    </location>
</feature>
<protein>
    <submittedName>
        <fullName evidence="3">ADP-ribose pyrophosphatase YjhB, NUDIX family</fullName>
    </submittedName>
</protein>